<dbReference type="GO" id="GO:0035336">
    <property type="term" value="P:long-chain fatty-acyl-CoA metabolic process"/>
    <property type="evidence" value="ECO:0000318"/>
    <property type="project" value="GO_Central"/>
</dbReference>
<dbReference type="PhylomeDB" id="E9GMJ6"/>
<evidence type="ECO:0000256" key="2">
    <source>
        <dbReference type="ARBA" id="ARBA00022516"/>
    </source>
</evidence>
<comment type="catalytic activity">
    <reaction evidence="4">
        <text>a long-chain fatty acyl-CoA + 2 NADPH + 2 H(+) = a long-chain primary fatty alcohol + 2 NADP(+) + CoA</text>
        <dbReference type="Rhea" id="RHEA:52716"/>
        <dbReference type="ChEBI" id="CHEBI:15378"/>
        <dbReference type="ChEBI" id="CHEBI:57287"/>
        <dbReference type="ChEBI" id="CHEBI:57783"/>
        <dbReference type="ChEBI" id="CHEBI:58349"/>
        <dbReference type="ChEBI" id="CHEBI:77396"/>
        <dbReference type="ChEBI" id="CHEBI:83139"/>
        <dbReference type="EC" id="1.2.1.84"/>
    </reaction>
</comment>
<dbReference type="STRING" id="6669.E9GMJ6"/>
<dbReference type="Gene3D" id="3.40.50.720">
    <property type="entry name" value="NAD(P)-binding Rossmann-like Domain"/>
    <property type="match status" value="1"/>
</dbReference>
<reference evidence="7 8" key="1">
    <citation type="journal article" date="2011" name="Science">
        <title>The ecoresponsive genome of Daphnia pulex.</title>
        <authorList>
            <person name="Colbourne J.K."/>
            <person name="Pfrender M.E."/>
            <person name="Gilbert D."/>
            <person name="Thomas W.K."/>
            <person name="Tucker A."/>
            <person name="Oakley T.H."/>
            <person name="Tokishita S."/>
            <person name="Aerts A."/>
            <person name="Arnold G.J."/>
            <person name="Basu M.K."/>
            <person name="Bauer D.J."/>
            <person name="Caceres C.E."/>
            <person name="Carmel L."/>
            <person name="Casola C."/>
            <person name="Choi J.H."/>
            <person name="Detter J.C."/>
            <person name="Dong Q."/>
            <person name="Dusheyko S."/>
            <person name="Eads B.D."/>
            <person name="Frohlich T."/>
            <person name="Geiler-Samerotte K.A."/>
            <person name="Gerlach D."/>
            <person name="Hatcher P."/>
            <person name="Jogdeo S."/>
            <person name="Krijgsveld J."/>
            <person name="Kriventseva E.V."/>
            <person name="Kultz D."/>
            <person name="Laforsch C."/>
            <person name="Lindquist E."/>
            <person name="Lopez J."/>
            <person name="Manak J.R."/>
            <person name="Muller J."/>
            <person name="Pangilinan J."/>
            <person name="Patwardhan R.P."/>
            <person name="Pitluck S."/>
            <person name="Pritham E.J."/>
            <person name="Rechtsteiner A."/>
            <person name="Rho M."/>
            <person name="Rogozin I.B."/>
            <person name="Sakarya O."/>
            <person name="Salamov A."/>
            <person name="Schaack S."/>
            <person name="Shapiro H."/>
            <person name="Shiga Y."/>
            <person name="Skalitzky C."/>
            <person name="Smith Z."/>
            <person name="Souvorov A."/>
            <person name="Sung W."/>
            <person name="Tang Z."/>
            <person name="Tsuchiya D."/>
            <person name="Tu H."/>
            <person name="Vos H."/>
            <person name="Wang M."/>
            <person name="Wolf Y.I."/>
            <person name="Yamagata H."/>
            <person name="Yamada T."/>
            <person name="Ye Y."/>
            <person name="Shaw J.R."/>
            <person name="Andrews J."/>
            <person name="Crease T.J."/>
            <person name="Tang H."/>
            <person name="Lucas S.M."/>
            <person name="Robertson H.M."/>
            <person name="Bork P."/>
            <person name="Koonin E.V."/>
            <person name="Zdobnov E.M."/>
            <person name="Grigoriev I.V."/>
            <person name="Lynch M."/>
            <person name="Boore J.L."/>
        </authorList>
    </citation>
    <scope>NUCLEOTIDE SEQUENCE [LARGE SCALE GENOMIC DNA]</scope>
</reference>
<accession>E9GMJ6</accession>
<dbReference type="FunFam" id="3.40.50.720:FF:000370">
    <property type="entry name" value="Fatty acyl-CoA reductase"/>
    <property type="match status" value="1"/>
</dbReference>
<sequence length="482" mass="55323">MAESKDMSQLSIGEFYENRSIFITGATGFIGKVLVEKILRCCPGVERLYLLMRPSKGLSVDYRLREFVPNEIFSKVKEQQPNVMDKVTAVRGDVTLPELGLSPSDLQLLTENVSVVFHSAATIRFNEELKTALVMNVKGPMELLEICRKMKHLVAFVHVSTAFNNLDREKINEEVYYNQNVNPVKLIEYLDGLDDETLEIMTTELVGACPNTYVYTKGLAEQLLETNCGSVPLAIVRPSIVTAAESEPFPGWVDNMNGATGTIAAVGKGIYRTLKINKKLVSDIIPVDYPINLMIAVAWYLATHRPTGVPVYTCTTGHRNPLTWGMLKHWTVEFWLKFPTKEMLWYPSVHCTMHDLSLKITQILFHYLPAYVMDLFMLVTGKRAKWVRLYTKADKAFVPFEFFTTHQWRFISDNPIHLSKEMTAEDQEMFYFDVRKINWQSYFENYILGIRQLVFKDDPTTLPLARSNLERYIHFKGLIRLV</sequence>
<evidence type="ECO:0000259" key="5">
    <source>
        <dbReference type="Pfam" id="PF03015"/>
    </source>
</evidence>
<dbReference type="AlphaFoldDB" id="E9GMJ6"/>
<dbReference type="GO" id="GO:0102965">
    <property type="term" value="F:alcohol-forming long-chain fatty acyl-CoA reductase activity"/>
    <property type="evidence" value="ECO:0007669"/>
    <property type="project" value="UniProtKB-EC"/>
</dbReference>
<dbReference type="Proteomes" id="UP000000305">
    <property type="component" value="Unassembled WGS sequence"/>
</dbReference>
<dbReference type="OrthoDB" id="429813at2759"/>
<dbReference type="HOGENOM" id="CLU_024661_0_2_1"/>
<evidence type="ECO:0000256" key="4">
    <source>
        <dbReference type="RuleBase" id="RU363097"/>
    </source>
</evidence>
<dbReference type="InParanoid" id="E9GMJ6"/>
<dbReference type="Pfam" id="PF03015">
    <property type="entry name" value="Sterile"/>
    <property type="match status" value="1"/>
</dbReference>
<dbReference type="GO" id="GO:0080019">
    <property type="term" value="F:alcohol-forming very long-chain fatty acyl-CoA reductase activity"/>
    <property type="evidence" value="ECO:0000318"/>
    <property type="project" value="GO_Central"/>
</dbReference>
<evidence type="ECO:0000313" key="7">
    <source>
        <dbReference type="EMBL" id="EFX79373.1"/>
    </source>
</evidence>
<dbReference type="CDD" id="cd09071">
    <property type="entry name" value="FAR_C"/>
    <property type="match status" value="1"/>
</dbReference>
<protein>
    <recommendedName>
        <fullName evidence="4">Fatty acyl-CoA reductase</fullName>
        <ecNumber evidence="4">1.2.1.84</ecNumber>
    </recommendedName>
</protein>
<dbReference type="InterPro" id="IPR013120">
    <property type="entry name" value="FAR_NAD-bd"/>
</dbReference>
<dbReference type="KEGG" id="dpx:DAPPUDRAFT_304883"/>
<evidence type="ECO:0000259" key="6">
    <source>
        <dbReference type="Pfam" id="PF07993"/>
    </source>
</evidence>
<dbReference type="SUPFAM" id="SSF51735">
    <property type="entry name" value="NAD(P)-binding Rossmann-fold domains"/>
    <property type="match status" value="1"/>
</dbReference>
<keyword evidence="3 4" id="KW-0443">Lipid metabolism</keyword>
<gene>
    <name evidence="7" type="ORF">DAPPUDRAFT_304883</name>
</gene>
<keyword evidence="4" id="KW-0521">NADP</keyword>
<dbReference type="GO" id="GO:0005777">
    <property type="term" value="C:peroxisome"/>
    <property type="evidence" value="ECO:0000318"/>
    <property type="project" value="GO_Central"/>
</dbReference>
<evidence type="ECO:0000256" key="1">
    <source>
        <dbReference type="ARBA" id="ARBA00005928"/>
    </source>
</evidence>
<dbReference type="OMA" id="NCILKHF"/>
<keyword evidence="8" id="KW-1185">Reference proteome</keyword>
<comment type="similarity">
    <text evidence="1 4">Belongs to the fatty acyl-CoA reductase family.</text>
</comment>
<dbReference type="PANTHER" id="PTHR11011:SF116">
    <property type="entry name" value="FATTY ACYL-COA REDUCTASE CG5065-RELATED"/>
    <property type="match status" value="1"/>
</dbReference>
<dbReference type="Pfam" id="PF07993">
    <property type="entry name" value="NAD_binding_4"/>
    <property type="match status" value="1"/>
</dbReference>
<feature type="domain" description="Thioester reductase (TE)" evidence="6">
    <location>
        <begin position="23"/>
        <end position="294"/>
    </location>
</feature>
<evidence type="ECO:0000256" key="3">
    <source>
        <dbReference type="ARBA" id="ARBA00023098"/>
    </source>
</evidence>
<dbReference type="InterPro" id="IPR036291">
    <property type="entry name" value="NAD(P)-bd_dom_sf"/>
</dbReference>
<dbReference type="EMBL" id="GL732552">
    <property type="protein sequence ID" value="EFX79373.1"/>
    <property type="molecule type" value="Genomic_DNA"/>
</dbReference>
<dbReference type="eggNOG" id="KOG1221">
    <property type="taxonomic scope" value="Eukaryota"/>
</dbReference>
<dbReference type="InterPro" id="IPR026055">
    <property type="entry name" value="FAR"/>
</dbReference>
<dbReference type="PANTHER" id="PTHR11011">
    <property type="entry name" value="MALE STERILITY PROTEIN 2-RELATED"/>
    <property type="match status" value="1"/>
</dbReference>
<organism evidence="7 8">
    <name type="scientific">Daphnia pulex</name>
    <name type="common">Water flea</name>
    <dbReference type="NCBI Taxonomy" id="6669"/>
    <lineage>
        <taxon>Eukaryota</taxon>
        <taxon>Metazoa</taxon>
        <taxon>Ecdysozoa</taxon>
        <taxon>Arthropoda</taxon>
        <taxon>Crustacea</taxon>
        <taxon>Branchiopoda</taxon>
        <taxon>Diplostraca</taxon>
        <taxon>Cladocera</taxon>
        <taxon>Anomopoda</taxon>
        <taxon>Daphniidae</taxon>
        <taxon>Daphnia</taxon>
    </lineage>
</organism>
<feature type="domain" description="Fatty acyl-CoA reductase C-terminal" evidence="5">
    <location>
        <begin position="365"/>
        <end position="457"/>
    </location>
</feature>
<keyword evidence="2 4" id="KW-0444">Lipid biosynthesis</keyword>
<comment type="function">
    <text evidence="4">Catalyzes the reduction of fatty acyl-CoA to fatty alcohols.</text>
</comment>
<proteinExistence type="inferred from homology"/>
<dbReference type="EC" id="1.2.1.84" evidence="4"/>
<name>E9GMJ6_DAPPU</name>
<keyword evidence="4" id="KW-0560">Oxidoreductase</keyword>
<dbReference type="CDD" id="cd05236">
    <property type="entry name" value="FAR-N_SDR_e"/>
    <property type="match status" value="1"/>
</dbReference>
<dbReference type="InterPro" id="IPR033640">
    <property type="entry name" value="FAR_C"/>
</dbReference>
<evidence type="ECO:0000313" key="8">
    <source>
        <dbReference type="Proteomes" id="UP000000305"/>
    </source>
</evidence>